<evidence type="ECO:0000313" key="3">
    <source>
        <dbReference type="Proteomes" id="UP000001514"/>
    </source>
</evidence>
<feature type="compositionally biased region" description="Gly residues" evidence="1">
    <location>
        <begin position="164"/>
        <end position="177"/>
    </location>
</feature>
<reference evidence="2 3" key="1">
    <citation type="journal article" date="2011" name="Science">
        <title>The Selaginella genome identifies genetic changes associated with the evolution of vascular plants.</title>
        <authorList>
            <person name="Banks J.A."/>
            <person name="Nishiyama T."/>
            <person name="Hasebe M."/>
            <person name="Bowman J.L."/>
            <person name="Gribskov M."/>
            <person name="dePamphilis C."/>
            <person name="Albert V.A."/>
            <person name="Aono N."/>
            <person name="Aoyama T."/>
            <person name="Ambrose B.A."/>
            <person name="Ashton N.W."/>
            <person name="Axtell M.J."/>
            <person name="Barker E."/>
            <person name="Barker M.S."/>
            <person name="Bennetzen J.L."/>
            <person name="Bonawitz N.D."/>
            <person name="Chapple C."/>
            <person name="Cheng C."/>
            <person name="Correa L.G."/>
            <person name="Dacre M."/>
            <person name="DeBarry J."/>
            <person name="Dreyer I."/>
            <person name="Elias M."/>
            <person name="Engstrom E.M."/>
            <person name="Estelle M."/>
            <person name="Feng L."/>
            <person name="Finet C."/>
            <person name="Floyd S.K."/>
            <person name="Frommer W.B."/>
            <person name="Fujita T."/>
            <person name="Gramzow L."/>
            <person name="Gutensohn M."/>
            <person name="Harholt J."/>
            <person name="Hattori M."/>
            <person name="Heyl A."/>
            <person name="Hirai T."/>
            <person name="Hiwatashi Y."/>
            <person name="Ishikawa M."/>
            <person name="Iwata M."/>
            <person name="Karol K.G."/>
            <person name="Koehler B."/>
            <person name="Kolukisaoglu U."/>
            <person name="Kubo M."/>
            <person name="Kurata T."/>
            <person name="Lalonde S."/>
            <person name="Li K."/>
            <person name="Li Y."/>
            <person name="Litt A."/>
            <person name="Lyons E."/>
            <person name="Manning G."/>
            <person name="Maruyama T."/>
            <person name="Michael T.P."/>
            <person name="Mikami K."/>
            <person name="Miyazaki S."/>
            <person name="Morinaga S."/>
            <person name="Murata T."/>
            <person name="Mueller-Roeber B."/>
            <person name="Nelson D.R."/>
            <person name="Obara M."/>
            <person name="Oguri Y."/>
            <person name="Olmstead R.G."/>
            <person name="Onodera N."/>
            <person name="Petersen B.L."/>
            <person name="Pils B."/>
            <person name="Prigge M."/>
            <person name="Rensing S.A."/>
            <person name="Riano-Pachon D.M."/>
            <person name="Roberts A.W."/>
            <person name="Sato Y."/>
            <person name="Scheller H.V."/>
            <person name="Schulz B."/>
            <person name="Schulz C."/>
            <person name="Shakirov E.V."/>
            <person name="Shibagaki N."/>
            <person name="Shinohara N."/>
            <person name="Shippen D.E."/>
            <person name="Soerensen I."/>
            <person name="Sotooka R."/>
            <person name="Sugimoto N."/>
            <person name="Sugita M."/>
            <person name="Sumikawa N."/>
            <person name="Tanurdzic M."/>
            <person name="Theissen G."/>
            <person name="Ulvskov P."/>
            <person name="Wakazuki S."/>
            <person name="Weng J.K."/>
            <person name="Willats W.W."/>
            <person name="Wipf D."/>
            <person name="Wolf P.G."/>
            <person name="Yang L."/>
            <person name="Zimmer A.D."/>
            <person name="Zhu Q."/>
            <person name="Mitros T."/>
            <person name="Hellsten U."/>
            <person name="Loque D."/>
            <person name="Otillar R."/>
            <person name="Salamov A."/>
            <person name="Schmutz J."/>
            <person name="Shapiro H."/>
            <person name="Lindquist E."/>
            <person name="Lucas S."/>
            <person name="Rokhsar D."/>
            <person name="Grigoriev I.V."/>
        </authorList>
    </citation>
    <scope>NUCLEOTIDE SEQUENCE [LARGE SCALE GENOMIC DNA]</scope>
</reference>
<dbReference type="HOGENOM" id="CLU_610309_0_0_1"/>
<dbReference type="EMBL" id="GL377647">
    <property type="protein sequence ID" value="EFJ11370.1"/>
    <property type="molecule type" value="Genomic_DNA"/>
</dbReference>
<feature type="region of interest" description="Disordered" evidence="1">
    <location>
        <begin position="99"/>
        <end position="118"/>
    </location>
</feature>
<evidence type="ECO:0000313" key="2">
    <source>
        <dbReference type="EMBL" id="EFJ11370.1"/>
    </source>
</evidence>
<proteinExistence type="predicted"/>
<dbReference type="InParanoid" id="D8SW57"/>
<gene>
    <name evidence="2" type="ORF">SELMODRAFT_426368</name>
</gene>
<accession>D8SW57</accession>
<evidence type="ECO:0000256" key="1">
    <source>
        <dbReference type="SAM" id="MobiDB-lite"/>
    </source>
</evidence>
<keyword evidence="3" id="KW-1185">Reference proteome</keyword>
<protein>
    <submittedName>
        <fullName evidence="2">Uncharacterized protein</fullName>
    </submittedName>
</protein>
<dbReference type="Gramene" id="EFJ11370">
    <property type="protein sequence ID" value="EFJ11370"/>
    <property type="gene ID" value="SELMODRAFT_426368"/>
</dbReference>
<feature type="region of interest" description="Disordered" evidence="1">
    <location>
        <begin position="158"/>
        <end position="183"/>
    </location>
</feature>
<feature type="region of interest" description="Disordered" evidence="1">
    <location>
        <begin position="211"/>
        <end position="324"/>
    </location>
</feature>
<dbReference type="KEGG" id="smo:SELMODRAFT_426368"/>
<organism evidence="3">
    <name type="scientific">Selaginella moellendorffii</name>
    <name type="common">Spikemoss</name>
    <dbReference type="NCBI Taxonomy" id="88036"/>
    <lineage>
        <taxon>Eukaryota</taxon>
        <taxon>Viridiplantae</taxon>
        <taxon>Streptophyta</taxon>
        <taxon>Embryophyta</taxon>
        <taxon>Tracheophyta</taxon>
        <taxon>Lycopodiopsida</taxon>
        <taxon>Selaginellales</taxon>
        <taxon>Selaginellaceae</taxon>
        <taxon>Selaginella</taxon>
    </lineage>
</organism>
<dbReference type="AlphaFoldDB" id="D8SW57"/>
<dbReference type="Proteomes" id="UP000001514">
    <property type="component" value="Unassembled WGS sequence"/>
</dbReference>
<name>D8SW57_SELML</name>
<feature type="compositionally biased region" description="Gly residues" evidence="1">
    <location>
        <begin position="278"/>
        <end position="312"/>
    </location>
</feature>
<sequence length="449" mass="45158">MRAQGRAGRGSSQAIAREVVAGWPAAATFSDAGRGWADYQSSVLHTLAPPELPLVFAYSDGHGDWGGGGMLHGGHGALGPGNSAQGGDGRVPETMHHGESLDWGGRGVPGRGESSGLAGGVELPGGDLGGGGMLHHGGSLDWGVRGVAGLAGGVELRHDHSPRGDGGMLRGGSGGPGVPSSAKAIETEEDFERKQRGLIIWQALVESFMGHGQGSDGRESRIPGLVLGSNSSSSSPSRQIVQAIAGEPLSAASGKGTQCEAGSSGGGDGGRGGDDGGRGGGGRGPGGRGPGGDDGGRGGGGRGPGGRGPGGGARHEEARKRKARQMMRELAISAAGVAVVTAPVETGMKEKLRDLTRCWLKLRAFSATGSSCLVCQLPVFLAAGDRDVEKLSTNQRVLPSVEPVGGKFGLVQSHHCAHSRWSGGEVCKDMALAQSHGHHDCEAGGEKIP</sequence>